<dbReference type="InterPro" id="IPR003615">
    <property type="entry name" value="HNH_nuc"/>
</dbReference>
<dbReference type="InParanoid" id="A0A067M906"/>
<keyword evidence="3" id="KW-1185">Reference proteome</keyword>
<dbReference type="Proteomes" id="UP000027195">
    <property type="component" value="Unassembled WGS sequence"/>
</dbReference>
<dbReference type="EMBL" id="KL198092">
    <property type="protein sequence ID" value="KDQ08307.1"/>
    <property type="molecule type" value="Genomic_DNA"/>
</dbReference>
<accession>A0A067M906</accession>
<proteinExistence type="predicted"/>
<name>A0A067M906_BOTB1</name>
<protein>
    <recommendedName>
        <fullName evidence="1">HNH nuclease domain-containing protein</fullName>
    </recommendedName>
</protein>
<sequence>MRHNISVTSQESGALLAGLWQRGSTTIKDFYDMLQHVLIFDQELLGVGWALFDDYGHPLQADASIMPTGTHPVRSSDGAPCAVDVTPEKYRKRTRSKNDSENSLTMVSHCNDFKTRIRARDQRCLVSEQPVEENEFGFFAAAHIFPTAHQDSWARLGFTHQIQDVHPSIGASKINSIQNGMLLAADVAAAWDNYVFTIHPDVSWVLVNSMSILLNTVRTHRIVYFAGCTLRGVPDGKQVSFDHCAPEERPLDTLLREHWRQCVLARVKAAGAKSEDFEFYFGPGEVDLQNEARWGSGIGREMLEIELHRRLAIY</sequence>
<dbReference type="STRING" id="930990.A0A067M906"/>
<dbReference type="Pfam" id="PF13391">
    <property type="entry name" value="HNH_2"/>
    <property type="match status" value="1"/>
</dbReference>
<reference evidence="3" key="1">
    <citation type="journal article" date="2014" name="Proc. Natl. Acad. Sci. U.S.A.">
        <title>Extensive sampling of basidiomycete genomes demonstrates inadequacy of the white-rot/brown-rot paradigm for wood decay fungi.</title>
        <authorList>
            <person name="Riley R."/>
            <person name="Salamov A.A."/>
            <person name="Brown D.W."/>
            <person name="Nagy L.G."/>
            <person name="Floudas D."/>
            <person name="Held B.W."/>
            <person name="Levasseur A."/>
            <person name="Lombard V."/>
            <person name="Morin E."/>
            <person name="Otillar R."/>
            <person name="Lindquist E.A."/>
            <person name="Sun H."/>
            <person name="LaButti K.M."/>
            <person name="Schmutz J."/>
            <person name="Jabbour D."/>
            <person name="Luo H."/>
            <person name="Baker S.E."/>
            <person name="Pisabarro A.G."/>
            <person name="Walton J.D."/>
            <person name="Blanchette R.A."/>
            <person name="Henrissat B."/>
            <person name="Martin F."/>
            <person name="Cullen D."/>
            <person name="Hibbett D.S."/>
            <person name="Grigoriev I.V."/>
        </authorList>
    </citation>
    <scope>NUCLEOTIDE SEQUENCE [LARGE SCALE GENOMIC DNA]</scope>
    <source>
        <strain evidence="3">FD-172 SS1</strain>
    </source>
</reference>
<evidence type="ECO:0000313" key="3">
    <source>
        <dbReference type="Proteomes" id="UP000027195"/>
    </source>
</evidence>
<feature type="domain" description="HNH nuclease" evidence="1">
    <location>
        <begin position="124"/>
        <end position="199"/>
    </location>
</feature>
<organism evidence="2 3">
    <name type="scientific">Botryobasidium botryosum (strain FD-172 SS1)</name>
    <dbReference type="NCBI Taxonomy" id="930990"/>
    <lineage>
        <taxon>Eukaryota</taxon>
        <taxon>Fungi</taxon>
        <taxon>Dikarya</taxon>
        <taxon>Basidiomycota</taxon>
        <taxon>Agaricomycotina</taxon>
        <taxon>Agaricomycetes</taxon>
        <taxon>Cantharellales</taxon>
        <taxon>Botryobasidiaceae</taxon>
        <taxon>Botryobasidium</taxon>
    </lineage>
</organism>
<dbReference type="AlphaFoldDB" id="A0A067M906"/>
<dbReference type="OrthoDB" id="2142759at2759"/>
<dbReference type="HOGENOM" id="CLU_055165_0_0_1"/>
<gene>
    <name evidence="2" type="ORF">BOTBODRAFT_179941</name>
</gene>
<evidence type="ECO:0000259" key="1">
    <source>
        <dbReference type="Pfam" id="PF13391"/>
    </source>
</evidence>
<evidence type="ECO:0000313" key="2">
    <source>
        <dbReference type="EMBL" id="KDQ08307.1"/>
    </source>
</evidence>